<feature type="domain" description="C2H2-type" evidence="5">
    <location>
        <begin position="59"/>
        <end position="81"/>
    </location>
</feature>
<dbReference type="SUPFAM" id="SSF57667">
    <property type="entry name" value="beta-beta-alpha zinc fingers"/>
    <property type="match status" value="1"/>
</dbReference>
<protein>
    <submittedName>
        <fullName evidence="7">LOW QUALITY PROTEIN: zinc finger protein 804A</fullName>
    </submittedName>
</protein>
<evidence type="ECO:0000313" key="7">
    <source>
        <dbReference type="RefSeq" id="XP_030643512.1"/>
    </source>
</evidence>
<evidence type="ECO:0000256" key="1">
    <source>
        <dbReference type="ARBA" id="ARBA00022723"/>
    </source>
</evidence>
<proteinExistence type="predicted"/>
<dbReference type="FunCoup" id="A0A6J2WII8">
    <property type="interactions" value="254"/>
</dbReference>
<accession>A0A6J2WII8</accession>
<dbReference type="Proteomes" id="UP000504632">
    <property type="component" value="Chromosome 10"/>
</dbReference>
<feature type="region of interest" description="Disordered" evidence="4">
    <location>
        <begin position="664"/>
        <end position="725"/>
    </location>
</feature>
<feature type="region of interest" description="Disordered" evidence="4">
    <location>
        <begin position="541"/>
        <end position="581"/>
    </location>
</feature>
<feature type="compositionally biased region" description="Polar residues" evidence="4">
    <location>
        <begin position="897"/>
        <end position="909"/>
    </location>
</feature>
<dbReference type="GO" id="GO:0005634">
    <property type="term" value="C:nucleus"/>
    <property type="evidence" value="ECO:0007669"/>
    <property type="project" value="TreeGrafter"/>
</dbReference>
<keyword evidence="3" id="KW-0862">Zinc</keyword>
<evidence type="ECO:0000313" key="6">
    <source>
        <dbReference type="Proteomes" id="UP000504632"/>
    </source>
</evidence>
<keyword evidence="6" id="KW-1185">Reference proteome</keyword>
<feature type="region of interest" description="Disordered" evidence="4">
    <location>
        <begin position="276"/>
        <end position="301"/>
    </location>
</feature>
<reference evidence="7" key="1">
    <citation type="submission" date="2025-08" db="UniProtKB">
        <authorList>
            <consortium name="RefSeq"/>
        </authorList>
    </citation>
    <scope>IDENTIFICATION</scope>
</reference>
<dbReference type="PANTHER" id="PTHR17614:SF13">
    <property type="entry name" value="ZINC FINGER PROTEIN 804A"/>
    <property type="match status" value="1"/>
</dbReference>
<sequence>MACYYIVISSTHLSNGHFRNIKGVFRGPLSKNGNKTLDYAEKEKSLAKALEDLKANFYCQLCDKQYYKHQEFDNHINSYDHAHKQRLKELKQREFARNIASKSRKDERKQERALRRLHELAEQRREVQCAPGSGPMFKSTTVAVEGNIRASFCEDSQEENHISTVLEPGGQALSANSVPTSNSKQSPWLYNGKAKKQTFRRKIAFSFSLPKKASVKLESSAAVFCDGPEEGSMERSHRQSLHRPFAELRLPGSPAEGKVLNCEEAIYCIGTQQAKLSPENGGEWSQGSSDTAPETDNRPPSTRDLCALVVYSEDVSCPSAPHSSSSPLCLNNSDISLDSEDSVDRLRNGLVENKRETNEMVEIETSVEGDRAFVINSPLLECESAQNQVKEEDSTLKDSSFTKPSQPFFSVVSRDGNTIFQWPSEMLSFTKTEPSVSYSCNPLHFDFRGSHIRRSADTQEGTEIRSDEESSVGSASMSPRKSPFPAKHAEERLANAIDGPSREPEVKVRKCYQFSSVTESCPRAKVHGKCRHRKDWTYTSKRQEEKLQSRERHHYRSCNKKKKRRRRRRRRERCREAERHQGDVEKCKKRPECLEGLDSQFRGTTSQQVSPLEKSKQSAQNQTEDGSSAPMAEGAGGRSQETAGGVNGSAGCRSLSDEACADGEKVLGNSGRDPDDPSAAEKNITGDSSHCQDMIHTENTSTAQPGPDELPAPTGKPGQGKYGDQILKRKRKASVSVRDECDSDGAQCVRCRSLVEGPSEQMSSVDENDLVNFKCSCYHHGRERKRQRRPCILDRTSHSGNERLLVGSHVLDVEDKGAVERSVKDLVLKGMHDRSNGPDQSSCSINDGECSVVDSQAKRSISSVLGQTVVDTSEWHGNLCLSQINAQCTESRKTPPTRDTNPAETTTDTNENHLPALSIEAKDTKGPTRDLNESDRPAQICLHDGKEKALQKAEKASHDKSCQHSPQIQFSRFQLGPRAEEETVSRERFRAAGSPFHPPPRSACSPCSPCSPQASDVMERPRPLHIHAHGLVLHQQMFPPKFKPMLPRSPGVVPVSSPVLHPVHLPSSVPSGPITIRHTILQHHTAFLSPQPPLFPQVMPVTRLPLGPEICPPPAPSFVSPPQMSVVPPPSLHPMAVTFHTLPRPAMFPAMLPPPPAVIPLQPLF</sequence>
<name>A0A6J2WII8_CHACN</name>
<evidence type="ECO:0000256" key="3">
    <source>
        <dbReference type="ARBA" id="ARBA00022833"/>
    </source>
</evidence>
<evidence type="ECO:0000256" key="2">
    <source>
        <dbReference type="ARBA" id="ARBA00022771"/>
    </source>
</evidence>
<feature type="compositionally biased region" description="Basic and acidic residues" evidence="4">
    <location>
        <begin position="920"/>
        <end position="936"/>
    </location>
</feature>
<keyword evidence="1" id="KW-0479">Metal-binding</keyword>
<feature type="compositionally biased region" description="Polar residues" evidence="4">
    <location>
        <begin position="283"/>
        <end position="300"/>
    </location>
</feature>
<feature type="compositionally biased region" description="Basic and acidic residues" evidence="4">
    <location>
        <begin position="541"/>
        <end position="550"/>
    </location>
</feature>
<feature type="region of interest" description="Disordered" evidence="4">
    <location>
        <begin position="454"/>
        <end position="486"/>
    </location>
</feature>
<keyword evidence="2" id="KW-0863">Zinc-finger</keyword>
<feature type="region of interest" description="Disordered" evidence="4">
    <location>
        <begin position="889"/>
        <end position="939"/>
    </location>
</feature>
<organism evidence="6 7">
    <name type="scientific">Chanos chanos</name>
    <name type="common">Milkfish</name>
    <name type="synonym">Mugil chanos</name>
    <dbReference type="NCBI Taxonomy" id="29144"/>
    <lineage>
        <taxon>Eukaryota</taxon>
        <taxon>Metazoa</taxon>
        <taxon>Chordata</taxon>
        <taxon>Craniata</taxon>
        <taxon>Vertebrata</taxon>
        <taxon>Euteleostomi</taxon>
        <taxon>Actinopterygii</taxon>
        <taxon>Neopterygii</taxon>
        <taxon>Teleostei</taxon>
        <taxon>Ostariophysi</taxon>
        <taxon>Gonorynchiformes</taxon>
        <taxon>Chanidae</taxon>
        <taxon>Chanos</taxon>
    </lineage>
</organism>
<dbReference type="AlphaFoldDB" id="A0A6J2WII8"/>
<dbReference type="InterPro" id="IPR036236">
    <property type="entry name" value="Znf_C2H2_sf"/>
</dbReference>
<dbReference type="OrthoDB" id="4822at2759"/>
<dbReference type="PROSITE" id="PS00028">
    <property type="entry name" value="ZINC_FINGER_C2H2_1"/>
    <property type="match status" value="1"/>
</dbReference>
<feature type="region of interest" description="Disordered" evidence="4">
    <location>
        <begin position="598"/>
        <end position="650"/>
    </location>
</feature>
<feature type="compositionally biased region" description="Polar residues" evidence="4">
    <location>
        <begin position="685"/>
        <end position="704"/>
    </location>
</feature>
<dbReference type="InterPro" id="IPR013087">
    <property type="entry name" value="Znf_C2H2_type"/>
</dbReference>
<evidence type="ECO:0000259" key="5">
    <source>
        <dbReference type="PROSITE" id="PS00028"/>
    </source>
</evidence>
<dbReference type="CTD" id="91752"/>
<dbReference type="InParanoid" id="A0A6J2WII8"/>
<dbReference type="GeneID" id="115823592"/>
<gene>
    <name evidence="7" type="primary">znf804a</name>
</gene>
<dbReference type="PANTHER" id="PTHR17614">
    <property type="entry name" value="ZINC FINGER-CONTAINING"/>
    <property type="match status" value="1"/>
</dbReference>
<feature type="compositionally biased region" description="Polar residues" evidence="4">
    <location>
        <begin position="617"/>
        <end position="626"/>
    </location>
</feature>
<feature type="compositionally biased region" description="Basic and acidic residues" evidence="4">
    <location>
        <begin position="454"/>
        <end position="468"/>
    </location>
</feature>
<dbReference type="RefSeq" id="XP_030643512.1">
    <property type="nucleotide sequence ID" value="XM_030787652.1"/>
</dbReference>
<dbReference type="InterPro" id="IPR052445">
    <property type="entry name" value="ZnF-G_patch_domain"/>
</dbReference>
<dbReference type="GO" id="GO:0008270">
    <property type="term" value="F:zinc ion binding"/>
    <property type="evidence" value="ECO:0007669"/>
    <property type="project" value="UniProtKB-KW"/>
</dbReference>
<evidence type="ECO:0000256" key="4">
    <source>
        <dbReference type="SAM" id="MobiDB-lite"/>
    </source>
</evidence>
<feature type="compositionally biased region" description="Basic residues" evidence="4">
    <location>
        <begin position="551"/>
        <end position="572"/>
    </location>
</feature>
<feature type="compositionally biased region" description="Polar residues" evidence="4">
    <location>
        <begin position="601"/>
        <end position="610"/>
    </location>
</feature>